<dbReference type="Proteomes" id="UP000048926">
    <property type="component" value="Unassembled WGS sequence"/>
</dbReference>
<protein>
    <submittedName>
        <fullName evidence="1">Uncharacterized protein</fullName>
    </submittedName>
</protein>
<sequence>MMKLFMRRHLTARPASAYDRTDPMSHPAIVRMSQRELADLPLNRR</sequence>
<dbReference type="AlphaFoldDB" id="A0A0M6Y3A6"/>
<dbReference type="RefSeq" id="WP_167579506.1">
    <property type="nucleotide sequence ID" value="NZ_CP045617.1"/>
</dbReference>
<name>A0A0M6Y3A6_9HYPH</name>
<evidence type="ECO:0000313" key="1">
    <source>
        <dbReference type="EMBL" id="CTQ44582.1"/>
    </source>
</evidence>
<reference evidence="2" key="1">
    <citation type="submission" date="2015-07" db="EMBL/GenBank/DDBJ databases">
        <authorList>
            <person name="Rodrigo-Torres Lidia"/>
            <person name="Arahal R.David."/>
        </authorList>
    </citation>
    <scope>NUCLEOTIDE SEQUENCE [LARGE SCALE GENOMIC DNA]</scope>
    <source>
        <strain evidence="2">CECT 4801</strain>
    </source>
</reference>
<evidence type="ECO:0000313" key="2">
    <source>
        <dbReference type="Proteomes" id="UP000048926"/>
    </source>
</evidence>
<organism evidence="1 2">
    <name type="scientific">Roseibium aggregatum</name>
    <dbReference type="NCBI Taxonomy" id="187304"/>
    <lineage>
        <taxon>Bacteria</taxon>
        <taxon>Pseudomonadati</taxon>
        <taxon>Pseudomonadota</taxon>
        <taxon>Alphaproteobacteria</taxon>
        <taxon>Hyphomicrobiales</taxon>
        <taxon>Stappiaceae</taxon>
        <taxon>Roseibium</taxon>
    </lineage>
</organism>
<accession>A0A0M6Y3A6</accession>
<gene>
    <name evidence="1" type="ORF">LAL4801_03027</name>
</gene>
<keyword evidence="2" id="KW-1185">Reference proteome</keyword>
<dbReference type="EMBL" id="CXST01000002">
    <property type="protein sequence ID" value="CTQ44582.1"/>
    <property type="molecule type" value="Genomic_DNA"/>
</dbReference>
<proteinExistence type="predicted"/>